<dbReference type="GO" id="GO:0006633">
    <property type="term" value="P:fatty acid biosynthetic process"/>
    <property type="evidence" value="ECO:0007669"/>
    <property type="project" value="TreeGrafter"/>
</dbReference>
<dbReference type="SUPFAM" id="SSF51735">
    <property type="entry name" value="NAD(P)-binding Rossmann-fold domains"/>
    <property type="match status" value="1"/>
</dbReference>
<dbReference type="AlphaFoldDB" id="A0A9P3PPG3"/>
<dbReference type="OrthoDB" id="1393670at2759"/>
<evidence type="ECO:0000256" key="1">
    <source>
        <dbReference type="ARBA" id="ARBA00006484"/>
    </source>
</evidence>
<accession>A0A9P3PPG3</accession>
<evidence type="ECO:0000256" key="2">
    <source>
        <dbReference type="ARBA" id="ARBA00022857"/>
    </source>
</evidence>
<dbReference type="EMBL" id="BRPK01000006">
    <property type="protein sequence ID" value="GLB39168.1"/>
    <property type="molecule type" value="Genomic_DNA"/>
</dbReference>
<dbReference type="Gene3D" id="3.40.50.720">
    <property type="entry name" value="NAD(P)-binding Rossmann-like Domain"/>
    <property type="match status" value="1"/>
</dbReference>
<dbReference type="InterPro" id="IPR020904">
    <property type="entry name" value="Sc_DH/Rdtase_CS"/>
</dbReference>
<dbReference type="GO" id="GO:0016616">
    <property type="term" value="F:oxidoreductase activity, acting on the CH-OH group of donors, NAD or NADP as acceptor"/>
    <property type="evidence" value="ECO:0007669"/>
    <property type="project" value="TreeGrafter"/>
</dbReference>
<dbReference type="InterPro" id="IPR036291">
    <property type="entry name" value="NAD(P)-bd_dom_sf"/>
</dbReference>
<gene>
    <name evidence="3" type="ORF">LshimejAT787_0603300</name>
</gene>
<comment type="similarity">
    <text evidence="1">Belongs to the short-chain dehydrogenases/reductases (SDR) family.</text>
</comment>
<dbReference type="PRINTS" id="PR00080">
    <property type="entry name" value="SDRFAMILY"/>
</dbReference>
<sequence>MSNDEPTLPADYLNPPRPSRSLAGRVAIVTGAGSQAAGIGNGRAAAVLLAEAGARVVCADIDLESAATTVSMITTEFGNGMAIAVQTDVTKAEDCKRTVDLAMSHFGRLDILVNNVGVGGPRGTAVDVDPEQWARGLEVNVTSMMLMAKYAVPAMERNERGVVSGRGAIVNIASVAGLIGGTPMLLYPTSKGAIVNMTRAMAAHHAPAGIRVNCVCPGMLFTPMLYSLGIPEEVREARCQRSLLKTEGNGWDAGAAVRFLASDEARWITGAVLPVDAGTTAAIPQGGALGKANIFSTLGSEEFFVWLIIAPALHGLLRVAGLALRPSIPLQA</sequence>
<evidence type="ECO:0000313" key="3">
    <source>
        <dbReference type="EMBL" id="GLB39168.1"/>
    </source>
</evidence>
<dbReference type="Pfam" id="PF13561">
    <property type="entry name" value="adh_short_C2"/>
    <property type="match status" value="1"/>
</dbReference>
<proteinExistence type="inferred from homology"/>
<dbReference type="Proteomes" id="UP001063166">
    <property type="component" value="Unassembled WGS sequence"/>
</dbReference>
<dbReference type="PROSITE" id="PS00061">
    <property type="entry name" value="ADH_SHORT"/>
    <property type="match status" value="1"/>
</dbReference>
<organism evidence="3 4">
    <name type="scientific">Lyophyllum shimeji</name>
    <name type="common">Hon-shimeji</name>
    <name type="synonym">Tricholoma shimeji</name>
    <dbReference type="NCBI Taxonomy" id="47721"/>
    <lineage>
        <taxon>Eukaryota</taxon>
        <taxon>Fungi</taxon>
        <taxon>Dikarya</taxon>
        <taxon>Basidiomycota</taxon>
        <taxon>Agaricomycotina</taxon>
        <taxon>Agaricomycetes</taxon>
        <taxon>Agaricomycetidae</taxon>
        <taxon>Agaricales</taxon>
        <taxon>Tricholomatineae</taxon>
        <taxon>Lyophyllaceae</taxon>
        <taxon>Lyophyllum</taxon>
    </lineage>
</organism>
<dbReference type="CDD" id="cd05233">
    <property type="entry name" value="SDR_c"/>
    <property type="match status" value="1"/>
</dbReference>
<dbReference type="GO" id="GO:0048038">
    <property type="term" value="F:quinone binding"/>
    <property type="evidence" value="ECO:0007669"/>
    <property type="project" value="TreeGrafter"/>
</dbReference>
<reference evidence="3" key="1">
    <citation type="submission" date="2022-07" db="EMBL/GenBank/DDBJ databases">
        <title>The genome of Lyophyllum shimeji provides insight into the initial evolution of ectomycorrhizal fungal genome.</title>
        <authorList>
            <person name="Kobayashi Y."/>
            <person name="Shibata T."/>
            <person name="Hirakawa H."/>
            <person name="Shigenobu S."/>
            <person name="Nishiyama T."/>
            <person name="Yamada A."/>
            <person name="Hasebe M."/>
            <person name="Kawaguchi M."/>
        </authorList>
    </citation>
    <scope>NUCLEOTIDE SEQUENCE</scope>
    <source>
        <strain evidence="3">AT787</strain>
    </source>
</reference>
<dbReference type="PANTHER" id="PTHR42760:SF122">
    <property type="entry name" value="NAD(P)-BINDING PROTEIN"/>
    <property type="match status" value="1"/>
</dbReference>
<dbReference type="PANTHER" id="PTHR42760">
    <property type="entry name" value="SHORT-CHAIN DEHYDROGENASES/REDUCTASES FAMILY MEMBER"/>
    <property type="match status" value="1"/>
</dbReference>
<protein>
    <submittedName>
        <fullName evidence="3">Enoyl-(Acyl carrier protein) reductase</fullName>
    </submittedName>
</protein>
<keyword evidence="2" id="KW-0521">NADP</keyword>
<comment type="caution">
    <text evidence="3">The sequence shown here is derived from an EMBL/GenBank/DDBJ whole genome shotgun (WGS) entry which is preliminary data.</text>
</comment>
<dbReference type="FunFam" id="3.40.50.720:FF:000084">
    <property type="entry name" value="Short-chain dehydrogenase reductase"/>
    <property type="match status" value="1"/>
</dbReference>
<dbReference type="InterPro" id="IPR002347">
    <property type="entry name" value="SDR_fam"/>
</dbReference>
<keyword evidence="4" id="KW-1185">Reference proteome</keyword>
<name>A0A9P3PPG3_LYOSH</name>
<dbReference type="PRINTS" id="PR00081">
    <property type="entry name" value="GDHRDH"/>
</dbReference>
<evidence type="ECO:0000313" key="4">
    <source>
        <dbReference type="Proteomes" id="UP001063166"/>
    </source>
</evidence>